<comment type="caution">
    <text evidence="1">The sequence shown here is derived from an EMBL/GenBank/DDBJ whole genome shotgun (WGS) entry which is preliminary data.</text>
</comment>
<evidence type="ECO:0000313" key="1">
    <source>
        <dbReference type="EMBL" id="GFU23851.1"/>
    </source>
</evidence>
<feature type="non-terminal residue" evidence="1">
    <location>
        <position position="1"/>
    </location>
</feature>
<name>A0A8X6UIE5_NEPPI</name>
<gene>
    <name evidence="1" type="ORF">NPIL_457341</name>
</gene>
<keyword evidence="2" id="KW-1185">Reference proteome</keyword>
<proteinExistence type="predicted"/>
<reference evidence="1" key="1">
    <citation type="submission" date="2020-08" db="EMBL/GenBank/DDBJ databases">
        <title>Multicomponent nature underlies the extraordinary mechanical properties of spider dragline silk.</title>
        <authorList>
            <person name="Kono N."/>
            <person name="Nakamura H."/>
            <person name="Mori M."/>
            <person name="Yoshida Y."/>
            <person name="Ohtoshi R."/>
            <person name="Malay A.D."/>
            <person name="Moran D.A.P."/>
            <person name="Tomita M."/>
            <person name="Numata K."/>
            <person name="Arakawa K."/>
        </authorList>
    </citation>
    <scope>NUCLEOTIDE SEQUENCE</scope>
</reference>
<sequence>HNNEKKLKIQSSNPTKTCQISSQSLLNESHEYKISSDNFYAIVKKPSNTIDGNKAIEKKNTQDGIFLNSLYVFEDKTEMKGNGSQGFVPKLNSHTPSSLLSFTLINSVRNAIYLELVSLMIDELKKYFEDNIVCCIRPTEKFLLHLLETL</sequence>
<accession>A0A8X6UIE5</accession>
<dbReference type="OrthoDB" id="10348435at2759"/>
<evidence type="ECO:0000313" key="2">
    <source>
        <dbReference type="Proteomes" id="UP000887013"/>
    </source>
</evidence>
<dbReference type="EMBL" id="BMAW01032060">
    <property type="protein sequence ID" value="GFU23851.1"/>
    <property type="molecule type" value="Genomic_DNA"/>
</dbReference>
<organism evidence="1 2">
    <name type="scientific">Nephila pilipes</name>
    <name type="common">Giant wood spider</name>
    <name type="synonym">Nephila maculata</name>
    <dbReference type="NCBI Taxonomy" id="299642"/>
    <lineage>
        <taxon>Eukaryota</taxon>
        <taxon>Metazoa</taxon>
        <taxon>Ecdysozoa</taxon>
        <taxon>Arthropoda</taxon>
        <taxon>Chelicerata</taxon>
        <taxon>Arachnida</taxon>
        <taxon>Araneae</taxon>
        <taxon>Araneomorphae</taxon>
        <taxon>Entelegynae</taxon>
        <taxon>Araneoidea</taxon>
        <taxon>Nephilidae</taxon>
        <taxon>Nephila</taxon>
    </lineage>
</organism>
<dbReference type="AlphaFoldDB" id="A0A8X6UIE5"/>
<protein>
    <submittedName>
        <fullName evidence="1">Uncharacterized protein</fullName>
    </submittedName>
</protein>
<dbReference type="Proteomes" id="UP000887013">
    <property type="component" value="Unassembled WGS sequence"/>
</dbReference>